<feature type="transmembrane region" description="Helical" evidence="2">
    <location>
        <begin position="50"/>
        <end position="68"/>
    </location>
</feature>
<evidence type="ECO:0000256" key="1">
    <source>
        <dbReference type="SAM" id="Coils"/>
    </source>
</evidence>
<reference evidence="3" key="1">
    <citation type="journal article" date="2022" name="Cell">
        <title>Design, construction, and in vivo augmentation of a complex gut microbiome.</title>
        <authorList>
            <person name="Cheng A.G."/>
            <person name="Ho P.Y."/>
            <person name="Aranda-Diaz A."/>
            <person name="Jain S."/>
            <person name="Yu F.B."/>
            <person name="Meng X."/>
            <person name="Wang M."/>
            <person name="Iakiviak M."/>
            <person name="Nagashima K."/>
            <person name="Zhao A."/>
            <person name="Murugkar P."/>
            <person name="Patil A."/>
            <person name="Atabakhsh K."/>
            <person name="Weakley A."/>
            <person name="Yan J."/>
            <person name="Brumbaugh A.R."/>
            <person name="Higginbottom S."/>
            <person name="Dimas A."/>
            <person name="Shiver A.L."/>
            <person name="Deutschbauer A."/>
            <person name="Neff N."/>
            <person name="Sonnenburg J.L."/>
            <person name="Huang K.C."/>
            <person name="Fischbach M.A."/>
        </authorList>
    </citation>
    <scope>NUCLEOTIDE SEQUENCE</scope>
    <source>
        <strain evidence="3">AP11</strain>
    </source>
</reference>
<sequence>MEDYSNQNGHSGYDPKYNPQNYGPNYDYGSYGNDPYGEGGPNKSVKGLKIMIVIMALILAALSAIYFLQVKQMKDDFAIERDTLTRQLTSLMNDYDTLKTMNDTLAVHYEGVKHQADSLLDKLQKERRLSYSKIRNYEKQMSYMRTVMEGYIRQIDSLDRINKKLVNENTTIRKMITTYKLRAETAEEKSQELSTKVRQGAVIRARDIRLLALSKSDREVSRASRAERLRVDLVLVGNELAEPGERTVYVQIIGPDGYVLANASNALFDFEGDKITFSAARQVDYQNNDLSVSLFYNGSGITSGKYRVKIYTDGNLIGSNEIILR</sequence>
<keyword evidence="2" id="KW-0812">Transmembrane</keyword>
<dbReference type="Proteomes" id="UP001059295">
    <property type="component" value="Chromosome"/>
</dbReference>
<name>A0ABY5UVZ5_9BACT</name>
<evidence type="ECO:0000313" key="3">
    <source>
        <dbReference type="EMBL" id="UWN56183.1"/>
    </source>
</evidence>
<dbReference type="RefSeq" id="WP_019245955.1">
    <property type="nucleotide sequence ID" value="NZ_CAPH01000013.1"/>
</dbReference>
<keyword evidence="1" id="KW-0175">Coiled coil</keyword>
<dbReference type="GeneID" id="82891224"/>
<feature type="coiled-coil region" evidence="1">
    <location>
        <begin position="120"/>
        <end position="196"/>
    </location>
</feature>
<gene>
    <name evidence="3" type="ORF">NQ491_05780</name>
</gene>
<accession>A0ABY5UVZ5</accession>
<keyword evidence="4" id="KW-1185">Reference proteome</keyword>
<keyword evidence="2" id="KW-0472">Membrane</keyword>
<proteinExistence type="predicted"/>
<organism evidence="3 4">
    <name type="scientific">Alistipes ihumii AP11</name>
    <dbReference type="NCBI Taxonomy" id="1211813"/>
    <lineage>
        <taxon>Bacteria</taxon>
        <taxon>Pseudomonadati</taxon>
        <taxon>Bacteroidota</taxon>
        <taxon>Bacteroidia</taxon>
        <taxon>Bacteroidales</taxon>
        <taxon>Rikenellaceae</taxon>
        <taxon>Alistipes</taxon>
    </lineage>
</organism>
<evidence type="ECO:0000313" key="4">
    <source>
        <dbReference type="Proteomes" id="UP001059295"/>
    </source>
</evidence>
<evidence type="ECO:0000256" key="2">
    <source>
        <dbReference type="SAM" id="Phobius"/>
    </source>
</evidence>
<keyword evidence="2" id="KW-1133">Transmembrane helix</keyword>
<protein>
    <submittedName>
        <fullName evidence="3">Uncharacterized protein</fullName>
    </submittedName>
</protein>
<dbReference type="EMBL" id="CP102294">
    <property type="protein sequence ID" value="UWN56183.1"/>
    <property type="molecule type" value="Genomic_DNA"/>
</dbReference>